<reference evidence="8" key="1">
    <citation type="submission" date="2023-04" db="EMBL/GenBank/DDBJ databases">
        <title>Black Yeasts Isolated from many extreme environments.</title>
        <authorList>
            <person name="Coleine C."/>
            <person name="Stajich J.E."/>
            <person name="Selbmann L."/>
        </authorList>
    </citation>
    <scope>NUCLEOTIDE SEQUENCE</scope>
    <source>
        <strain evidence="8">CCFEE 5312</strain>
    </source>
</reference>
<evidence type="ECO:0000256" key="6">
    <source>
        <dbReference type="SAM" id="MobiDB-lite"/>
    </source>
</evidence>
<gene>
    <name evidence="8" type="ORF">LTR09_000192</name>
</gene>
<evidence type="ECO:0000256" key="5">
    <source>
        <dbReference type="ARBA" id="ARBA00023136"/>
    </source>
</evidence>
<feature type="transmembrane region" description="Helical" evidence="7">
    <location>
        <begin position="130"/>
        <end position="152"/>
    </location>
</feature>
<evidence type="ECO:0000256" key="7">
    <source>
        <dbReference type="SAM" id="Phobius"/>
    </source>
</evidence>
<evidence type="ECO:0000313" key="8">
    <source>
        <dbReference type="EMBL" id="KAK3058627.1"/>
    </source>
</evidence>
<keyword evidence="9" id="KW-1185">Reference proteome</keyword>
<evidence type="ECO:0000256" key="3">
    <source>
        <dbReference type="ARBA" id="ARBA00022692"/>
    </source>
</evidence>
<evidence type="ECO:0000256" key="1">
    <source>
        <dbReference type="ARBA" id="ARBA00004141"/>
    </source>
</evidence>
<protein>
    <recommendedName>
        <fullName evidence="10">Major facilitator superfamily (MFS) profile domain-containing protein</fullName>
    </recommendedName>
</protein>
<dbReference type="Gene3D" id="1.20.1250.20">
    <property type="entry name" value="MFS general substrate transporter like domains"/>
    <property type="match status" value="1"/>
</dbReference>
<dbReference type="GO" id="GO:0016020">
    <property type="term" value="C:membrane"/>
    <property type="evidence" value="ECO:0007669"/>
    <property type="project" value="UniProtKB-SubCell"/>
</dbReference>
<name>A0AAJ0GJ58_9PEZI</name>
<keyword evidence="2" id="KW-0813">Transport</keyword>
<dbReference type="InterPro" id="IPR036259">
    <property type="entry name" value="MFS_trans_sf"/>
</dbReference>
<keyword evidence="3 7" id="KW-0812">Transmembrane</keyword>
<comment type="subcellular location">
    <subcellularLocation>
        <location evidence="1">Membrane</location>
        <topology evidence="1">Multi-pass membrane protein</topology>
    </subcellularLocation>
</comment>
<sequence length="161" mass="18399">MDDKDVTADTTRQGSLDNVPIDDKKSVSLRDLDETYEVYKRQDARNIDPQEAQRVLRKVDLHILPLLMGTYMLQYLDKSSINFASVFGLEDGTHLKGQDYSWLSSIFYFGYLIAQYPAGYLLRRLPIGRMIGVTIIVWGILIITTPACNSFAGKPERYLQK</sequence>
<evidence type="ECO:0000256" key="4">
    <source>
        <dbReference type="ARBA" id="ARBA00022989"/>
    </source>
</evidence>
<evidence type="ECO:0000313" key="9">
    <source>
        <dbReference type="Proteomes" id="UP001271007"/>
    </source>
</evidence>
<dbReference type="Pfam" id="PF07690">
    <property type="entry name" value="MFS_1"/>
    <property type="match status" value="1"/>
</dbReference>
<evidence type="ECO:0008006" key="10">
    <source>
        <dbReference type="Google" id="ProtNLM"/>
    </source>
</evidence>
<dbReference type="SUPFAM" id="SSF103473">
    <property type="entry name" value="MFS general substrate transporter"/>
    <property type="match status" value="1"/>
</dbReference>
<feature type="region of interest" description="Disordered" evidence="6">
    <location>
        <begin position="1"/>
        <end position="22"/>
    </location>
</feature>
<proteinExistence type="predicted"/>
<organism evidence="8 9">
    <name type="scientific">Extremus antarcticus</name>
    <dbReference type="NCBI Taxonomy" id="702011"/>
    <lineage>
        <taxon>Eukaryota</taxon>
        <taxon>Fungi</taxon>
        <taxon>Dikarya</taxon>
        <taxon>Ascomycota</taxon>
        <taxon>Pezizomycotina</taxon>
        <taxon>Dothideomycetes</taxon>
        <taxon>Dothideomycetidae</taxon>
        <taxon>Mycosphaerellales</taxon>
        <taxon>Extremaceae</taxon>
        <taxon>Extremus</taxon>
    </lineage>
</organism>
<dbReference type="InterPro" id="IPR011701">
    <property type="entry name" value="MFS"/>
</dbReference>
<keyword evidence="4 7" id="KW-1133">Transmembrane helix</keyword>
<dbReference type="PANTHER" id="PTHR43791:SF70">
    <property type="entry name" value="MAJOR FACILITATOR SUPERFAMILY (MFS) PROFILE DOMAIN-CONTAINING PROTEIN"/>
    <property type="match status" value="1"/>
</dbReference>
<dbReference type="Proteomes" id="UP001271007">
    <property type="component" value="Unassembled WGS sequence"/>
</dbReference>
<feature type="transmembrane region" description="Helical" evidence="7">
    <location>
        <begin position="100"/>
        <end position="118"/>
    </location>
</feature>
<evidence type="ECO:0000256" key="2">
    <source>
        <dbReference type="ARBA" id="ARBA00022448"/>
    </source>
</evidence>
<dbReference type="GO" id="GO:0022857">
    <property type="term" value="F:transmembrane transporter activity"/>
    <property type="evidence" value="ECO:0007669"/>
    <property type="project" value="InterPro"/>
</dbReference>
<accession>A0AAJ0GJ58</accession>
<dbReference type="AlphaFoldDB" id="A0AAJ0GJ58"/>
<dbReference type="EMBL" id="JAWDJX010000001">
    <property type="protein sequence ID" value="KAK3058627.1"/>
    <property type="molecule type" value="Genomic_DNA"/>
</dbReference>
<keyword evidence="5 7" id="KW-0472">Membrane</keyword>
<comment type="caution">
    <text evidence="8">The sequence shown here is derived from an EMBL/GenBank/DDBJ whole genome shotgun (WGS) entry which is preliminary data.</text>
</comment>
<dbReference type="PANTHER" id="PTHR43791">
    <property type="entry name" value="PERMEASE-RELATED"/>
    <property type="match status" value="1"/>
</dbReference>